<dbReference type="InterPro" id="IPR014925">
    <property type="entry name" value="CGGC_dom"/>
</dbReference>
<evidence type="ECO:0000313" key="2">
    <source>
        <dbReference type="EMBL" id="SHF26139.1"/>
    </source>
</evidence>
<sequence length="114" mass="12572">MVNVLIVSCGSYVSQGYGCPGEWKCFKAARDREGNFKDYDAVNVVGFLACECPGRSLIPNIGCVKKNVDFDVIHLSTCMVNAWPACPYRDVDELAKKITEKFGVKVVKGTHDYA</sequence>
<dbReference type="SMART" id="SM01078">
    <property type="entry name" value="CGGC"/>
    <property type="match status" value="1"/>
</dbReference>
<evidence type="ECO:0000259" key="1">
    <source>
        <dbReference type="SMART" id="SM01078"/>
    </source>
</evidence>
<gene>
    <name evidence="2" type="ORF">SAMN02745218_01810</name>
</gene>
<organism evidence="2 3">
    <name type="scientific">Desulfofundulus australicus DSM 11792</name>
    <dbReference type="NCBI Taxonomy" id="1121425"/>
    <lineage>
        <taxon>Bacteria</taxon>
        <taxon>Bacillati</taxon>
        <taxon>Bacillota</taxon>
        <taxon>Clostridia</taxon>
        <taxon>Eubacteriales</taxon>
        <taxon>Peptococcaceae</taxon>
        <taxon>Desulfofundulus</taxon>
    </lineage>
</organism>
<protein>
    <submittedName>
        <fullName evidence="2">Predicted metal-binding protein</fullName>
    </submittedName>
</protein>
<dbReference type="Pfam" id="PF08821">
    <property type="entry name" value="CGGC"/>
    <property type="match status" value="1"/>
</dbReference>
<reference evidence="3" key="1">
    <citation type="submission" date="2016-11" db="EMBL/GenBank/DDBJ databases">
        <authorList>
            <person name="Varghese N."/>
            <person name="Submissions S."/>
        </authorList>
    </citation>
    <scope>NUCLEOTIDE SEQUENCE [LARGE SCALE GENOMIC DNA]</scope>
    <source>
        <strain evidence="3">DSM 11792</strain>
    </source>
</reference>
<dbReference type="AlphaFoldDB" id="A0A1M5A784"/>
<accession>A0A1M5A784</accession>
<name>A0A1M5A784_9FIRM</name>
<dbReference type="EMBL" id="FQUW01000020">
    <property type="protein sequence ID" value="SHF26139.1"/>
    <property type="molecule type" value="Genomic_DNA"/>
</dbReference>
<dbReference type="Proteomes" id="UP000184196">
    <property type="component" value="Unassembled WGS sequence"/>
</dbReference>
<proteinExistence type="predicted"/>
<keyword evidence="3" id="KW-1185">Reference proteome</keyword>
<feature type="domain" description="CGGC" evidence="1">
    <location>
        <begin position="3"/>
        <end position="111"/>
    </location>
</feature>
<evidence type="ECO:0000313" key="3">
    <source>
        <dbReference type="Proteomes" id="UP000184196"/>
    </source>
</evidence>